<dbReference type="PANTHER" id="PTHR45138:SF9">
    <property type="entry name" value="DIGUANYLATE CYCLASE DGCM-RELATED"/>
    <property type="match status" value="1"/>
</dbReference>
<proteinExistence type="predicted"/>
<dbReference type="NCBIfam" id="TIGR00254">
    <property type="entry name" value="GGDEF"/>
    <property type="match status" value="1"/>
</dbReference>
<dbReference type="PROSITE" id="PS50887">
    <property type="entry name" value="GGDEF"/>
    <property type="match status" value="1"/>
</dbReference>
<evidence type="ECO:0000256" key="1">
    <source>
        <dbReference type="ARBA" id="ARBA00012528"/>
    </source>
</evidence>
<feature type="transmembrane region" description="Helical" evidence="3">
    <location>
        <begin position="172"/>
        <end position="193"/>
    </location>
</feature>
<comment type="catalytic activity">
    <reaction evidence="2">
        <text>2 GTP = 3',3'-c-di-GMP + 2 diphosphate</text>
        <dbReference type="Rhea" id="RHEA:24898"/>
        <dbReference type="ChEBI" id="CHEBI:33019"/>
        <dbReference type="ChEBI" id="CHEBI:37565"/>
        <dbReference type="ChEBI" id="CHEBI:58805"/>
        <dbReference type="EC" id="2.7.7.65"/>
    </reaction>
</comment>
<sequence length="377" mass="42050">MLFCTKEQVLKSHQYQTQLQSESLTIIKRGIVWATYVSSALLLVVMLNIYYFDKAFFDAEHLTIKLVPLALALITGIAVTKVYGVSRIGIAKTYAYLGVLVAAWCYLLVGLEMLSSSAMQGIESLADVLVILFAFALFPNRIAMLLGILPFLVFGSLYHFNQYSATPIYPITKFLCFLGIVLSGQKIISGWFTKAVLRNIEKKKLLAQFKLLALIDGLTSISNRRHFDDVLRQEIKSSERSEQPLSIILVDIDYFKLLNDSLGHQMGDEYLMKVAQVLNSALDRPRDLAARYGGEEFVLVLPDTDATGASHVANKVKWMLEEAGLMHPSSGVSKYVTVSQGIALWQKGMLSANLLERADAMLYQAKFTGRNCYVSES</sequence>
<dbReference type="CDD" id="cd01949">
    <property type="entry name" value="GGDEF"/>
    <property type="match status" value="1"/>
</dbReference>
<dbReference type="Proteomes" id="UP000887104">
    <property type="component" value="Unassembled WGS sequence"/>
</dbReference>
<dbReference type="Pfam" id="PF17178">
    <property type="entry name" value="MASE5"/>
    <property type="match status" value="1"/>
</dbReference>
<keyword evidence="3" id="KW-0472">Membrane</keyword>
<dbReference type="Gene3D" id="3.30.70.270">
    <property type="match status" value="1"/>
</dbReference>
<dbReference type="Pfam" id="PF00990">
    <property type="entry name" value="GGDEF"/>
    <property type="match status" value="1"/>
</dbReference>
<dbReference type="EMBL" id="BPEY01000015">
    <property type="protein sequence ID" value="GIU43426.1"/>
    <property type="molecule type" value="Genomic_DNA"/>
</dbReference>
<dbReference type="SUPFAM" id="SSF55073">
    <property type="entry name" value="Nucleotide cyclase"/>
    <property type="match status" value="1"/>
</dbReference>
<name>A0ABQ4P7I5_9GAMM</name>
<keyword evidence="3" id="KW-0812">Transmembrane</keyword>
<comment type="caution">
    <text evidence="5">The sequence shown here is derived from an EMBL/GenBank/DDBJ whole genome shotgun (WGS) entry which is preliminary data.</text>
</comment>
<feature type="transmembrane region" description="Helical" evidence="3">
    <location>
        <begin position="31"/>
        <end position="52"/>
    </location>
</feature>
<dbReference type="SMART" id="SM00267">
    <property type="entry name" value="GGDEF"/>
    <property type="match status" value="1"/>
</dbReference>
<accession>A0ABQ4P7I5</accession>
<keyword evidence="3" id="KW-1133">Transmembrane helix</keyword>
<evidence type="ECO:0000256" key="3">
    <source>
        <dbReference type="SAM" id="Phobius"/>
    </source>
</evidence>
<dbReference type="InterPro" id="IPR029787">
    <property type="entry name" value="Nucleotide_cyclase"/>
</dbReference>
<dbReference type="InterPro" id="IPR000160">
    <property type="entry name" value="GGDEF_dom"/>
</dbReference>
<keyword evidence="6" id="KW-1185">Reference proteome</keyword>
<reference evidence="5" key="1">
    <citation type="submission" date="2021-05" db="EMBL/GenBank/DDBJ databases">
        <title>Molecular characterization for Shewanella algae harboring chromosomal blaOXA-55-like strains isolated from clinical and environment sample.</title>
        <authorList>
            <person name="Ohama Y."/>
            <person name="Aoki K."/>
            <person name="Harada S."/>
            <person name="Moriya K."/>
            <person name="Ishii Y."/>
            <person name="Tateda K."/>
        </authorList>
    </citation>
    <scope>NUCLEOTIDE SEQUENCE</scope>
    <source>
        <strain evidence="5">JCM 11563</strain>
    </source>
</reference>
<evidence type="ECO:0000256" key="2">
    <source>
        <dbReference type="ARBA" id="ARBA00034247"/>
    </source>
</evidence>
<evidence type="ECO:0000313" key="6">
    <source>
        <dbReference type="Proteomes" id="UP000887104"/>
    </source>
</evidence>
<dbReference type="EC" id="2.7.7.65" evidence="1"/>
<feature type="domain" description="GGDEF" evidence="4">
    <location>
        <begin position="243"/>
        <end position="377"/>
    </location>
</feature>
<protein>
    <recommendedName>
        <fullName evidence="1">diguanylate cyclase</fullName>
        <ecNumber evidence="1">2.7.7.65</ecNumber>
    </recommendedName>
</protein>
<gene>
    <name evidence="5" type="ORF">TUM4438_12320</name>
</gene>
<dbReference type="InterPro" id="IPR033444">
    <property type="entry name" value="MASE5"/>
</dbReference>
<dbReference type="InterPro" id="IPR043128">
    <property type="entry name" value="Rev_trsase/Diguanyl_cyclase"/>
</dbReference>
<dbReference type="InterPro" id="IPR050469">
    <property type="entry name" value="Diguanylate_Cyclase"/>
</dbReference>
<evidence type="ECO:0000313" key="5">
    <source>
        <dbReference type="EMBL" id="GIU43426.1"/>
    </source>
</evidence>
<organism evidence="5 6">
    <name type="scientific">Shewanella sairae</name>
    <dbReference type="NCBI Taxonomy" id="190310"/>
    <lineage>
        <taxon>Bacteria</taxon>
        <taxon>Pseudomonadati</taxon>
        <taxon>Pseudomonadota</taxon>
        <taxon>Gammaproteobacteria</taxon>
        <taxon>Alteromonadales</taxon>
        <taxon>Shewanellaceae</taxon>
        <taxon>Shewanella</taxon>
    </lineage>
</organism>
<feature type="transmembrane region" description="Helical" evidence="3">
    <location>
        <begin position="142"/>
        <end position="160"/>
    </location>
</feature>
<evidence type="ECO:0000259" key="4">
    <source>
        <dbReference type="PROSITE" id="PS50887"/>
    </source>
</evidence>
<dbReference type="RefSeq" id="WP_220780299.1">
    <property type="nucleotide sequence ID" value="NZ_BPEY01000015.1"/>
</dbReference>
<feature type="transmembrane region" description="Helical" evidence="3">
    <location>
        <begin position="64"/>
        <end position="82"/>
    </location>
</feature>
<dbReference type="PANTHER" id="PTHR45138">
    <property type="entry name" value="REGULATORY COMPONENTS OF SENSORY TRANSDUCTION SYSTEM"/>
    <property type="match status" value="1"/>
</dbReference>
<feature type="transmembrane region" description="Helical" evidence="3">
    <location>
        <begin position="94"/>
        <end position="111"/>
    </location>
</feature>